<protein>
    <submittedName>
        <fullName evidence="2">VOC family protein</fullName>
    </submittedName>
</protein>
<name>A0ABT7C593_9MICO</name>
<dbReference type="SUPFAM" id="SSF54593">
    <property type="entry name" value="Glyoxalase/Bleomycin resistance protein/Dihydroxybiphenyl dioxygenase"/>
    <property type="match status" value="2"/>
</dbReference>
<dbReference type="Pfam" id="PF06983">
    <property type="entry name" value="3-dmu-9_3-mt"/>
    <property type="match status" value="2"/>
</dbReference>
<dbReference type="RefSeq" id="WP_026936072.1">
    <property type="nucleotide sequence ID" value="NZ_CP028426.1"/>
</dbReference>
<evidence type="ECO:0000313" key="3">
    <source>
        <dbReference type="Proteomes" id="UP001170379"/>
    </source>
</evidence>
<feature type="domain" description="PhnB-like" evidence="1">
    <location>
        <begin position="4"/>
        <end position="137"/>
    </location>
</feature>
<dbReference type="Gene3D" id="3.30.720.100">
    <property type="match status" value="1"/>
</dbReference>
<evidence type="ECO:0000259" key="1">
    <source>
        <dbReference type="Pfam" id="PF06983"/>
    </source>
</evidence>
<dbReference type="EMBL" id="PXVD01000004">
    <property type="protein sequence ID" value="MDJ1370356.1"/>
    <property type="molecule type" value="Genomic_DNA"/>
</dbReference>
<dbReference type="Gene3D" id="3.10.180.10">
    <property type="entry name" value="2,3-Dihydroxybiphenyl 1,2-Dioxygenase, domain 1"/>
    <property type="match status" value="1"/>
</dbReference>
<dbReference type="Gene3D" id="3.30.720.110">
    <property type="match status" value="1"/>
</dbReference>
<feature type="domain" description="PhnB-like" evidence="1">
    <location>
        <begin position="148"/>
        <end position="268"/>
    </location>
</feature>
<dbReference type="InterPro" id="IPR029068">
    <property type="entry name" value="Glyas_Bleomycin-R_OHBP_Dase"/>
</dbReference>
<accession>A0ABT7C593</accession>
<dbReference type="Proteomes" id="UP001170379">
    <property type="component" value="Unassembled WGS sequence"/>
</dbReference>
<dbReference type="CDD" id="cd06588">
    <property type="entry name" value="PhnB_like"/>
    <property type="match status" value="2"/>
</dbReference>
<reference evidence="2" key="1">
    <citation type="submission" date="2018-03" db="EMBL/GenBank/DDBJ databases">
        <authorList>
            <person name="Nunes O.C."/>
            <person name="Lopes A.R."/>
            <person name="Froufe H."/>
            <person name="Munoz-Merida A."/>
            <person name="Barroso C."/>
            <person name="Egas C."/>
        </authorList>
    </citation>
    <scope>NUCLEOTIDE SEQUENCE</scope>
    <source>
        <strain evidence="2">ON4</strain>
    </source>
</reference>
<keyword evidence="3" id="KW-1185">Reference proteome</keyword>
<dbReference type="InterPro" id="IPR028973">
    <property type="entry name" value="PhnB-like"/>
</dbReference>
<comment type="caution">
    <text evidence="2">The sequence shown here is derived from an EMBL/GenBank/DDBJ whole genome shotgun (WGS) entry which is preliminary data.</text>
</comment>
<sequence>MQFITPSLWFNGNASEAVEDYLEAFSDSRVLATHYYPSENLLDFQRDMAGKVLSIEFHLGGLDFVAINAGDEFRPNPALSFMVNFDPSITSNAEEQLRTLWARLVDGGEILMELDSYPFSKLYGWVEDKYGVNWQLILTNPEGEPRPHIIPSFLFGGENVNRARAAVERWTSVFPDSKLGTTAEYPEQTGPAEAGSLMFSEFTLGGQWFTAMDSGVESNITFTEGVSLQVNCADQAEIDRYWDGLSRVPESEVCGWCKDEFGVSWQIIPTNLTELMAKPRGYETFMAMKKIEIDQFGS</sequence>
<evidence type="ECO:0000313" key="2">
    <source>
        <dbReference type="EMBL" id="MDJ1370356.1"/>
    </source>
</evidence>
<dbReference type="PANTHER" id="PTHR33990">
    <property type="entry name" value="PROTEIN YJDN-RELATED"/>
    <property type="match status" value="1"/>
</dbReference>
<organism evidence="2 3">
    <name type="scientific">Gulosibacter molinativorax</name>
    <dbReference type="NCBI Taxonomy" id="256821"/>
    <lineage>
        <taxon>Bacteria</taxon>
        <taxon>Bacillati</taxon>
        <taxon>Actinomycetota</taxon>
        <taxon>Actinomycetes</taxon>
        <taxon>Micrococcales</taxon>
        <taxon>Microbacteriaceae</taxon>
        <taxon>Gulosibacter</taxon>
    </lineage>
</organism>
<proteinExistence type="predicted"/>
<gene>
    <name evidence="2" type="ORF">C7K25_03050</name>
</gene>
<reference evidence="2" key="2">
    <citation type="journal article" date="2022" name="Sci. Rep.">
        <title>In silico prediction of the enzymes involved in the degradation of the herbicide molinate by Gulosibacter molinativorax ON4T.</title>
        <authorList>
            <person name="Lopes A.R."/>
            <person name="Bunin E."/>
            <person name="Viana A.T."/>
            <person name="Froufe H."/>
            <person name="Munoz-Merida A."/>
            <person name="Pinho D."/>
            <person name="Figueiredo J."/>
            <person name="Barroso C."/>
            <person name="Vaz-Moreira I."/>
            <person name="Bellanger X."/>
            <person name="Egas C."/>
            <person name="Nunes O.C."/>
        </authorList>
    </citation>
    <scope>NUCLEOTIDE SEQUENCE</scope>
    <source>
        <strain evidence="2">ON4</strain>
    </source>
</reference>